<feature type="compositionally biased region" description="Low complexity" evidence="1">
    <location>
        <begin position="101"/>
        <end position="119"/>
    </location>
</feature>
<dbReference type="Proteomes" id="UP000237481">
    <property type="component" value="Unassembled WGS sequence"/>
</dbReference>
<keyword evidence="3" id="KW-1185">Reference proteome</keyword>
<sequence length="125" mass="13262">MEEKDPVDGALSEDVELSLATEVVLRAGGSSTGTKNVAPPPADPPCGTYKYLIKTRAAGAVARARDRNRCLGGARPRRSCPWRQPPVAASRSLEKLRSDFSRASAKSSSPPAAQQFPRSTQTGPN</sequence>
<accession>A0A2S4KP84</accession>
<reference evidence="2 3" key="1">
    <citation type="submission" date="2018-01" db="EMBL/GenBank/DDBJ databases">
        <title>Harnessing the power of phylogenomics to disentangle the directionality and signatures of interkingdom host jumping in the parasitic fungal genus Tolypocladium.</title>
        <authorList>
            <person name="Quandt C.A."/>
            <person name="Patterson W."/>
            <person name="Spatafora J.W."/>
        </authorList>
    </citation>
    <scope>NUCLEOTIDE SEQUENCE [LARGE SCALE GENOMIC DNA]</scope>
    <source>
        <strain evidence="2 3">NRBC 100945</strain>
    </source>
</reference>
<evidence type="ECO:0000313" key="3">
    <source>
        <dbReference type="Proteomes" id="UP000237481"/>
    </source>
</evidence>
<gene>
    <name evidence="2" type="ORF">TPAR_07812</name>
</gene>
<name>A0A2S4KP84_9HYPO</name>
<feature type="region of interest" description="Disordered" evidence="1">
    <location>
        <begin position="27"/>
        <end position="47"/>
    </location>
</feature>
<dbReference type="EMBL" id="PKSG01000929">
    <property type="protein sequence ID" value="POR31989.1"/>
    <property type="molecule type" value="Genomic_DNA"/>
</dbReference>
<evidence type="ECO:0000256" key="1">
    <source>
        <dbReference type="SAM" id="MobiDB-lite"/>
    </source>
</evidence>
<protein>
    <submittedName>
        <fullName evidence="2">Uncharacterized protein</fullName>
    </submittedName>
</protein>
<organism evidence="2 3">
    <name type="scientific">Tolypocladium paradoxum</name>
    <dbReference type="NCBI Taxonomy" id="94208"/>
    <lineage>
        <taxon>Eukaryota</taxon>
        <taxon>Fungi</taxon>
        <taxon>Dikarya</taxon>
        <taxon>Ascomycota</taxon>
        <taxon>Pezizomycotina</taxon>
        <taxon>Sordariomycetes</taxon>
        <taxon>Hypocreomycetidae</taxon>
        <taxon>Hypocreales</taxon>
        <taxon>Ophiocordycipitaceae</taxon>
        <taxon>Tolypocladium</taxon>
    </lineage>
</organism>
<feature type="region of interest" description="Disordered" evidence="1">
    <location>
        <begin position="71"/>
        <end position="125"/>
    </location>
</feature>
<comment type="caution">
    <text evidence="2">The sequence shown here is derived from an EMBL/GenBank/DDBJ whole genome shotgun (WGS) entry which is preliminary data.</text>
</comment>
<dbReference type="AlphaFoldDB" id="A0A2S4KP84"/>
<proteinExistence type="predicted"/>
<evidence type="ECO:0000313" key="2">
    <source>
        <dbReference type="EMBL" id="POR31989.1"/>
    </source>
</evidence>